<feature type="domain" description="Jacalin-type lectin" evidence="4">
    <location>
        <begin position="10"/>
        <end position="149"/>
    </location>
</feature>
<dbReference type="PANTHER" id="PTHR47293:SF27">
    <property type="entry name" value="JACALIN-TYPE LECTIN DOMAIN-CONTAINING PROTEIN"/>
    <property type="match status" value="1"/>
</dbReference>
<evidence type="ECO:0000256" key="1">
    <source>
        <dbReference type="ARBA" id="ARBA00006568"/>
    </source>
</evidence>
<feature type="region of interest" description="Disordered" evidence="3">
    <location>
        <begin position="1"/>
        <end position="24"/>
    </location>
</feature>
<dbReference type="SUPFAM" id="SSF51101">
    <property type="entry name" value="Mannose-binding lectins"/>
    <property type="match status" value="2"/>
</dbReference>
<name>A0AAU9R716_THLAR</name>
<dbReference type="Gene3D" id="2.100.10.30">
    <property type="entry name" value="Jacalin-like lectin domain"/>
    <property type="match status" value="2"/>
</dbReference>
<protein>
    <recommendedName>
        <fullName evidence="4">Jacalin-type lectin domain-containing protein</fullName>
    </recommendedName>
</protein>
<dbReference type="InterPro" id="IPR001229">
    <property type="entry name" value="Jacalin-like_lectin_dom"/>
</dbReference>
<evidence type="ECO:0000259" key="4">
    <source>
        <dbReference type="PROSITE" id="PS51752"/>
    </source>
</evidence>
<organism evidence="5 6">
    <name type="scientific">Thlaspi arvense</name>
    <name type="common">Field penny-cress</name>
    <dbReference type="NCBI Taxonomy" id="13288"/>
    <lineage>
        <taxon>Eukaryota</taxon>
        <taxon>Viridiplantae</taxon>
        <taxon>Streptophyta</taxon>
        <taxon>Embryophyta</taxon>
        <taxon>Tracheophyta</taxon>
        <taxon>Spermatophyta</taxon>
        <taxon>Magnoliopsida</taxon>
        <taxon>eudicotyledons</taxon>
        <taxon>Gunneridae</taxon>
        <taxon>Pentapetalae</taxon>
        <taxon>rosids</taxon>
        <taxon>malvids</taxon>
        <taxon>Brassicales</taxon>
        <taxon>Brassicaceae</taxon>
        <taxon>Thlaspideae</taxon>
        <taxon>Thlaspi</taxon>
    </lineage>
</organism>
<reference evidence="5 6" key="1">
    <citation type="submission" date="2022-03" db="EMBL/GenBank/DDBJ databases">
        <authorList>
            <person name="Nunn A."/>
            <person name="Chopra R."/>
            <person name="Nunn A."/>
            <person name="Contreras Garrido A."/>
        </authorList>
    </citation>
    <scope>NUCLEOTIDE SEQUENCE [LARGE SCALE GENOMIC DNA]</scope>
</reference>
<feature type="domain" description="Jacalin-type lectin" evidence="4">
    <location>
        <begin position="159"/>
        <end position="300"/>
    </location>
</feature>
<dbReference type="SMART" id="SM00915">
    <property type="entry name" value="Jacalin"/>
    <property type="match status" value="2"/>
</dbReference>
<proteinExistence type="inferred from homology"/>
<dbReference type="Proteomes" id="UP000836841">
    <property type="component" value="Chromosome 1"/>
</dbReference>
<feature type="non-terminal residue" evidence="5">
    <location>
        <position position="305"/>
    </location>
</feature>
<comment type="similarity">
    <text evidence="1">Belongs to the jacalin lectin family.</text>
</comment>
<dbReference type="InterPro" id="IPR036404">
    <property type="entry name" value="Jacalin-like_lectin_dom_sf"/>
</dbReference>
<feature type="region of interest" description="Disordered" evidence="3">
    <location>
        <begin position="151"/>
        <end position="170"/>
    </location>
</feature>
<dbReference type="FunFam" id="2.100.10.30:FF:000001">
    <property type="entry name" value="Jacalin-related lectin 33"/>
    <property type="match status" value="2"/>
</dbReference>
<keyword evidence="2" id="KW-0430">Lectin</keyword>
<evidence type="ECO:0000256" key="2">
    <source>
        <dbReference type="ARBA" id="ARBA00022734"/>
    </source>
</evidence>
<dbReference type="PROSITE" id="PS51752">
    <property type="entry name" value="JACALIN_LECTIN"/>
    <property type="match status" value="2"/>
</dbReference>
<evidence type="ECO:0000313" key="5">
    <source>
        <dbReference type="EMBL" id="CAH2035272.1"/>
    </source>
</evidence>
<dbReference type="AlphaFoldDB" id="A0AAU9R716"/>
<sequence>QIHGRKKTMTQRVEAQGGPGGGSWDHGINTGLRKIYVGRDDACVSYVKFEYFSNGTLKSHAHGIQNQKPQEFVVDYPNEYITSVEGAYARVDYVNGIVITSLVFKTSTGRKSPRYGNHGFVLENNGRQLVGFHGKAGYALDAIGAHFAPDTTSSSWAPPRKLAAQGGPGGGPWDDGVFSGVRKVYVGRDESCVTKVKFDYVSADGELEETREHGRVNQNPQEFLLDYPNEYITSVEGTQGLVVRYSNYVVTSLAFTTSTGRTSLTFGATKFVLEDNGRQLVGFHGRSGTVIDAIGAYFAAAPPSS</sequence>
<keyword evidence="6" id="KW-1185">Reference proteome</keyword>
<evidence type="ECO:0000313" key="6">
    <source>
        <dbReference type="Proteomes" id="UP000836841"/>
    </source>
</evidence>
<accession>A0AAU9R716</accession>
<dbReference type="InterPro" id="IPR033734">
    <property type="entry name" value="Jacalin-like_lectin_dom_plant"/>
</dbReference>
<gene>
    <name evidence="5" type="ORF">TAV2_LOCUS2719</name>
</gene>
<dbReference type="CDD" id="cd09612">
    <property type="entry name" value="Jacalin"/>
    <property type="match status" value="2"/>
</dbReference>
<dbReference type="GO" id="GO:0030246">
    <property type="term" value="F:carbohydrate binding"/>
    <property type="evidence" value="ECO:0007669"/>
    <property type="project" value="UniProtKB-KW"/>
</dbReference>
<dbReference type="EMBL" id="OU466857">
    <property type="protein sequence ID" value="CAH2035272.1"/>
    <property type="molecule type" value="Genomic_DNA"/>
</dbReference>
<dbReference type="Pfam" id="PF01419">
    <property type="entry name" value="Jacalin"/>
    <property type="match status" value="2"/>
</dbReference>
<dbReference type="PANTHER" id="PTHR47293">
    <property type="entry name" value="JACALIN-RELATED LECTIN 3"/>
    <property type="match status" value="1"/>
</dbReference>
<evidence type="ECO:0000256" key="3">
    <source>
        <dbReference type="SAM" id="MobiDB-lite"/>
    </source>
</evidence>